<feature type="signal peptide" evidence="1">
    <location>
        <begin position="1"/>
        <end position="25"/>
    </location>
</feature>
<keyword evidence="1" id="KW-0732">Signal</keyword>
<feature type="chain" id="PRO_5040470580" evidence="1">
    <location>
        <begin position="26"/>
        <end position="235"/>
    </location>
</feature>
<name>A0A9P4NRU0_9PEZI</name>
<dbReference type="Proteomes" id="UP000800235">
    <property type="component" value="Unassembled WGS sequence"/>
</dbReference>
<sequence length="235" mass="23910">MFSQSGGSVFTTFILTLLCIPFLQAMPYPQGYIAGDAPIDDSAVTNPASVAGFLVVATTTTTLTLTSTFIAAYESLSQLSSAALSSTELLGVTPTSINGIAILLSSSNSSASFSSTASALISTTTATSEPLSQPSSTILSSPEFHGIMPASINWNAILPSSMRSRVSISLLSSSATSNSISLSSSTMSAPGPSIVFVTSTPRAGTATQVILISSVGPAPTLPSITLTHWITASMK</sequence>
<keyword evidence="3" id="KW-1185">Reference proteome</keyword>
<accession>A0A9P4NRU0</accession>
<organism evidence="2 3">
    <name type="scientific">Tothia fuscella</name>
    <dbReference type="NCBI Taxonomy" id="1048955"/>
    <lineage>
        <taxon>Eukaryota</taxon>
        <taxon>Fungi</taxon>
        <taxon>Dikarya</taxon>
        <taxon>Ascomycota</taxon>
        <taxon>Pezizomycotina</taxon>
        <taxon>Dothideomycetes</taxon>
        <taxon>Pleosporomycetidae</taxon>
        <taxon>Venturiales</taxon>
        <taxon>Cylindrosympodiaceae</taxon>
        <taxon>Tothia</taxon>
    </lineage>
</organism>
<gene>
    <name evidence="2" type="ORF">EJ08DRAFT_235646</name>
</gene>
<evidence type="ECO:0000256" key="1">
    <source>
        <dbReference type="SAM" id="SignalP"/>
    </source>
</evidence>
<comment type="caution">
    <text evidence="2">The sequence shown here is derived from an EMBL/GenBank/DDBJ whole genome shotgun (WGS) entry which is preliminary data.</text>
</comment>
<dbReference type="EMBL" id="MU007038">
    <property type="protein sequence ID" value="KAF2430500.1"/>
    <property type="molecule type" value="Genomic_DNA"/>
</dbReference>
<evidence type="ECO:0000313" key="2">
    <source>
        <dbReference type="EMBL" id="KAF2430500.1"/>
    </source>
</evidence>
<protein>
    <submittedName>
        <fullName evidence="2">Uncharacterized protein</fullName>
    </submittedName>
</protein>
<dbReference type="AlphaFoldDB" id="A0A9P4NRU0"/>
<proteinExistence type="predicted"/>
<reference evidence="2" key="1">
    <citation type="journal article" date="2020" name="Stud. Mycol.">
        <title>101 Dothideomycetes genomes: a test case for predicting lifestyles and emergence of pathogens.</title>
        <authorList>
            <person name="Haridas S."/>
            <person name="Albert R."/>
            <person name="Binder M."/>
            <person name="Bloem J."/>
            <person name="Labutti K."/>
            <person name="Salamov A."/>
            <person name="Andreopoulos B."/>
            <person name="Baker S."/>
            <person name="Barry K."/>
            <person name="Bills G."/>
            <person name="Bluhm B."/>
            <person name="Cannon C."/>
            <person name="Castanera R."/>
            <person name="Culley D."/>
            <person name="Daum C."/>
            <person name="Ezra D."/>
            <person name="Gonzalez J."/>
            <person name="Henrissat B."/>
            <person name="Kuo A."/>
            <person name="Liang C."/>
            <person name="Lipzen A."/>
            <person name="Lutzoni F."/>
            <person name="Magnuson J."/>
            <person name="Mondo S."/>
            <person name="Nolan M."/>
            <person name="Ohm R."/>
            <person name="Pangilinan J."/>
            <person name="Park H.-J."/>
            <person name="Ramirez L."/>
            <person name="Alfaro M."/>
            <person name="Sun H."/>
            <person name="Tritt A."/>
            <person name="Yoshinaga Y."/>
            <person name="Zwiers L.-H."/>
            <person name="Turgeon B."/>
            <person name="Goodwin S."/>
            <person name="Spatafora J."/>
            <person name="Crous P."/>
            <person name="Grigoriev I."/>
        </authorList>
    </citation>
    <scope>NUCLEOTIDE SEQUENCE</scope>
    <source>
        <strain evidence="2">CBS 130266</strain>
    </source>
</reference>
<evidence type="ECO:0000313" key="3">
    <source>
        <dbReference type="Proteomes" id="UP000800235"/>
    </source>
</evidence>